<evidence type="ECO:0000313" key="2">
    <source>
        <dbReference type="EMBL" id="KAK9725348.1"/>
    </source>
</evidence>
<comment type="caution">
    <text evidence="2">The sequence shown here is derived from an EMBL/GenBank/DDBJ whole genome shotgun (WGS) entry which is preliminary data.</text>
</comment>
<feature type="domain" description="Isopenicillin N synthase-like Fe(2+) 2OG dioxygenase" evidence="1">
    <location>
        <begin position="15"/>
        <end position="46"/>
    </location>
</feature>
<dbReference type="SUPFAM" id="SSF51197">
    <property type="entry name" value="Clavaminate synthase-like"/>
    <property type="match status" value="1"/>
</dbReference>
<evidence type="ECO:0000313" key="3">
    <source>
        <dbReference type="Proteomes" id="UP001443914"/>
    </source>
</evidence>
<keyword evidence="3" id="KW-1185">Reference proteome</keyword>
<dbReference type="AlphaFoldDB" id="A0AAW1KXD2"/>
<sequence>MINRLSVPFLEALEQIVTNGKLKSVKHRVITNATLARMTVAFFIEPRKDCLVLPAKSLIGPDNPPLYRPVGFREMLSGIQTAFMGEMDDCSMETFMKSLKVTPT</sequence>
<organism evidence="2 3">
    <name type="scientific">Saponaria officinalis</name>
    <name type="common">Common soapwort</name>
    <name type="synonym">Lychnis saponaria</name>
    <dbReference type="NCBI Taxonomy" id="3572"/>
    <lineage>
        <taxon>Eukaryota</taxon>
        <taxon>Viridiplantae</taxon>
        <taxon>Streptophyta</taxon>
        <taxon>Embryophyta</taxon>
        <taxon>Tracheophyta</taxon>
        <taxon>Spermatophyta</taxon>
        <taxon>Magnoliopsida</taxon>
        <taxon>eudicotyledons</taxon>
        <taxon>Gunneridae</taxon>
        <taxon>Pentapetalae</taxon>
        <taxon>Caryophyllales</taxon>
        <taxon>Caryophyllaceae</taxon>
        <taxon>Caryophylleae</taxon>
        <taxon>Saponaria</taxon>
    </lineage>
</organism>
<reference evidence="2" key="1">
    <citation type="submission" date="2024-03" db="EMBL/GenBank/DDBJ databases">
        <title>WGS assembly of Saponaria officinalis var. Norfolk2.</title>
        <authorList>
            <person name="Jenkins J."/>
            <person name="Shu S."/>
            <person name="Grimwood J."/>
            <person name="Barry K."/>
            <person name="Goodstein D."/>
            <person name="Schmutz J."/>
            <person name="Leebens-Mack J."/>
            <person name="Osbourn A."/>
        </authorList>
    </citation>
    <scope>NUCLEOTIDE SEQUENCE [LARGE SCALE GENOMIC DNA]</scope>
    <source>
        <strain evidence="2">JIC</strain>
    </source>
</reference>
<dbReference type="InterPro" id="IPR027443">
    <property type="entry name" value="IPNS-like_sf"/>
</dbReference>
<accession>A0AAW1KXD2</accession>
<dbReference type="Pfam" id="PF03171">
    <property type="entry name" value="2OG-FeII_Oxy"/>
    <property type="match status" value="1"/>
</dbReference>
<evidence type="ECO:0000259" key="1">
    <source>
        <dbReference type="Pfam" id="PF03171"/>
    </source>
</evidence>
<protein>
    <recommendedName>
        <fullName evidence="1">Isopenicillin N synthase-like Fe(2+) 2OG dioxygenase domain-containing protein</fullName>
    </recommendedName>
</protein>
<name>A0AAW1KXD2_SAPOF</name>
<dbReference type="Proteomes" id="UP001443914">
    <property type="component" value="Unassembled WGS sequence"/>
</dbReference>
<proteinExistence type="predicted"/>
<dbReference type="Gene3D" id="2.60.120.330">
    <property type="entry name" value="B-lactam Antibiotic, Isopenicillin N Synthase, Chain"/>
    <property type="match status" value="1"/>
</dbReference>
<dbReference type="InterPro" id="IPR044861">
    <property type="entry name" value="IPNS-like_FE2OG_OXY"/>
</dbReference>
<dbReference type="EMBL" id="JBDFQZ010000005">
    <property type="protein sequence ID" value="KAK9725348.1"/>
    <property type="molecule type" value="Genomic_DNA"/>
</dbReference>
<gene>
    <name evidence="2" type="ORF">RND81_05G137700</name>
</gene>